<comment type="caution">
    <text evidence="2">The sequence shown here is derived from an EMBL/GenBank/DDBJ whole genome shotgun (WGS) entry which is preliminary data.</text>
</comment>
<dbReference type="InterPro" id="IPR021297">
    <property type="entry name" value="YlqD"/>
</dbReference>
<dbReference type="Gene3D" id="6.10.140.1110">
    <property type="match status" value="1"/>
</dbReference>
<evidence type="ECO:0000313" key="2">
    <source>
        <dbReference type="EMBL" id="KYD09452.1"/>
    </source>
</evidence>
<gene>
    <name evidence="2" type="ORF">B4135_3776</name>
</gene>
<evidence type="ECO:0000313" key="3">
    <source>
        <dbReference type="Proteomes" id="UP000075683"/>
    </source>
</evidence>
<dbReference type="Pfam" id="PF11068">
    <property type="entry name" value="YlqD"/>
    <property type="match status" value="1"/>
</dbReference>
<organism evidence="2 3">
    <name type="scientific">Caldibacillus debilis</name>
    <dbReference type="NCBI Taxonomy" id="301148"/>
    <lineage>
        <taxon>Bacteria</taxon>
        <taxon>Bacillati</taxon>
        <taxon>Bacillota</taxon>
        <taxon>Bacilli</taxon>
        <taxon>Bacillales</taxon>
        <taxon>Bacillaceae</taxon>
        <taxon>Caldibacillus</taxon>
    </lineage>
</organism>
<feature type="coiled-coil region" evidence="1">
    <location>
        <begin position="22"/>
        <end position="85"/>
    </location>
</feature>
<sequence>MKIIQRVQVFQVLTENSKNALKEQFLSRKRQLENECGQLQFEMKKMEKTKKFAVSDVRFYFEREIKSREEKIKWLEYQLEQLEQLPIGSEIKDGELEAVSEIGVGDSWDKIVNGKSIVIKDGIIVEIREG</sequence>
<protein>
    <recommendedName>
        <fullName evidence="4">YlqD protein</fullName>
    </recommendedName>
</protein>
<evidence type="ECO:0008006" key="4">
    <source>
        <dbReference type="Google" id="ProtNLM"/>
    </source>
</evidence>
<dbReference type="STRING" id="301148.B4135_3776"/>
<dbReference type="RefSeq" id="WP_061569956.1">
    <property type="nucleotide sequence ID" value="NZ_LQYT01000130.1"/>
</dbReference>
<dbReference type="AlphaFoldDB" id="A0A150LCJ3"/>
<keyword evidence="1" id="KW-0175">Coiled coil</keyword>
<name>A0A150LCJ3_9BACI</name>
<accession>A0A150LCJ3</accession>
<dbReference type="OrthoDB" id="2375961at2"/>
<evidence type="ECO:0000256" key="1">
    <source>
        <dbReference type="SAM" id="Coils"/>
    </source>
</evidence>
<reference evidence="2 3" key="1">
    <citation type="submission" date="2016-01" db="EMBL/GenBank/DDBJ databases">
        <title>Draft Genome Sequences of Seven Thermophilic Sporeformers Isolated from Foods.</title>
        <authorList>
            <person name="Berendsen E.M."/>
            <person name="Wells-Bennik M.H."/>
            <person name="Krawcyk A.O."/>
            <person name="De Jong A."/>
            <person name="Holsappel S."/>
            <person name="Eijlander R.T."/>
            <person name="Kuipers O.P."/>
        </authorList>
    </citation>
    <scope>NUCLEOTIDE SEQUENCE [LARGE SCALE GENOMIC DNA]</scope>
    <source>
        <strain evidence="2 3">B4135</strain>
    </source>
</reference>
<dbReference type="Proteomes" id="UP000075683">
    <property type="component" value="Unassembled WGS sequence"/>
</dbReference>
<proteinExistence type="predicted"/>
<dbReference type="EMBL" id="LQYT01000130">
    <property type="protein sequence ID" value="KYD09452.1"/>
    <property type="molecule type" value="Genomic_DNA"/>
</dbReference>